<dbReference type="EMBL" id="CP014639">
    <property type="protein sequence ID" value="ANH78305.1"/>
    <property type="molecule type" value="Genomic_DNA"/>
</dbReference>
<gene>
    <name evidence="1" type="ORF">Cs308_0134</name>
</gene>
<dbReference type="KEGG" id="csaz:Cs308_0134"/>
<organism evidence="1 2">
    <name type="scientific">Candidatus Chlamydia sanziniae</name>
    <dbReference type="NCBI Taxonomy" id="1806891"/>
    <lineage>
        <taxon>Bacteria</taxon>
        <taxon>Pseudomonadati</taxon>
        <taxon>Chlamydiota</taxon>
        <taxon>Chlamydiia</taxon>
        <taxon>Chlamydiales</taxon>
        <taxon>Chlamydiaceae</taxon>
        <taxon>Chlamydia/Chlamydophila group</taxon>
        <taxon>Chlamydia</taxon>
    </lineage>
</organism>
<dbReference type="Proteomes" id="UP000078162">
    <property type="component" value="Chromosome"/>
</dbReference>
<evidence type="ECO:0000313" key="2">
    <source>
        <dbReference type="Proteomes" id="UP000078162"/>
    </source>
</evidence>
<sequence>MKDGCGAVFFFLDVVHLNSSPHPRGLRFHSDKSFGFLQRFFLSV</sequence>
<evidence type="ECO:0000313" key="1">
    <source>
        <dbReference type="EMBL" id="ANH78305.1"/>
    </source>
</evidence>
<reference evidence="2" key="1">
    <citation type="submission" date="2016-03" db="EMBL/GenBank/DDBJ databases">
        <title>Culture-independent genomics supports pathogen discovery for uncultivable bacteria within the genus Chlamydia.</title>
        <authorList>
            <person name="Taylor-Brown A."/>
            <person name="Bachmann N.L."/>
            <person name="Borel N."/>
            <person name="Polkinghorne A."/>
        </authorList>
    </citation>
    <scope>NUCLEOTIDE SEQUENCE [LARGE SCALE GENOMIC DNA]</scope>
    <source>
        <strain evidence="2">2742-308</strain>
    </source>
</reference>
<keyword evidence="2" id="KW-1185">Reference proteome</keyword>
<dbReference type="AlphaFoldDB" id="A0A1A9HTY4"/>
<name>A0A1A9HTY4_9CHLA</name>
<proteinExistence type="predicted"/>
<protein>
    <submittedName>
        <fullName evidence="1">Uncharacterized protein</fullName>
    </submittedName>
</protein>
<accession>A0A1A9HTY4</accession>